<dbReference type="Pfam" id="PF00675">
    <property type="entry name" value="Peptidase_M16"/>
    <property type="match status" value="1"/>
</dbReference>
<evidence type="ECO:0000256" key="5">
    <source>
        <dbReference type="ARBA" id="ARBA00022801"/>
    </source>
</evidence>
<dbReference type="EMBL" id="JAUOEK010000063">
    <property type="protein sequence ID" value="MDO5969038.1"/>
    <property type="molecule type" value="Genomic_DNA"/>
</dbReference>
<feature type="domain" description="Peptidase M16 C-terminal" evidence="11">
    <location>
        <begin position="226"/>
        <end position="405"/>
    </location>
</feature>
<evidence type="ECO:0000313" key="12">
    <source>
        <dbReference type="EMBL" id="MDO5969038.1"/>
    </source>
</evidence>
<organism evidence="12 13">
    <name type="scientific">Flavivirga aquimarina</name>
    <dbReference type="NCBI Taxonomy" id="2027862"/>
    <lineage>
        <taxon>Bacteria</taxon>
        <taxon>Pseudomonadati</taxon>
        <taxon>Bacteroidota</taxon>
        <taxon>Flavobacteriia</taxon>
        <taxon>Flavobacteriales</taxon>
        <taxon>Flavobacteriaceae</taxon>
        <taxon>Flavivirga</taxon>
    </lineage>
</organism>
<evidence type="ECO:0000256" key="3">
    <source>
        <dbReference type="ARBA" id="ARBA00022670"/>
    </source>
</evidence>
<dbReference type="Gene3D" id="3.30.830.10">
    <property type="entry name" value="Metalloenzyme, LuxS/M16 peptidase-like"/>
    <property type="match status" value="4"/>
</dbReference>
<evidence type="ECO:0000256" key="2">
    <source>
        <dbReference type="ARBA" id="ARBA00007261"/>
    </source>
</evidence>
<evidence type="ECO:0000313" key="13">
    <source>
        <dbReference type="Proteomes" id="UP001176883"/>
    </source>
</evidence>
<dbReference type="InterPro" id="IPR001431">
    <property type="entry name" value="Pept_M16_Zn_BS"/>
</dbReference>
<feature type="chain" id="PRO_5045802675" evidence="9">
    <location>
        <begin position="36"/>
        <end position="954"/>
    </location>
</feature>
<keyword evidence="13" id="KW-1185">Reference proteome</keyword>
<evidence type="ECO:0000256" key="8">
    <source>
        <dbReference type="RuleBase" id="RU004447"/>
    </source>
</evidence>
<keyword evidence="5" id="KW-0378">Hydrolase</keyword>
<evidence type="ECO:0000259" key="11">
    <source>
        <dbReference type="Pfam" id="PF05193"/>
    </source>
</evidence>
<name>A0ABT8W7F7_9FLAO</name>
<sequence>MYLNKYKKRLKISKKHIKVITFLLLITSIKTSLLAQNVTENIDLSAVLPVDQSIKKGVLPNGLTYYLKSTDVTKNVASYYIIQNVGSVLENDDQQGLAHFLEHMAFNGTQNFEGKGILNTMQKQGLVFGKDINAYTSFDETVYNINNIPTTPELIDTGLLILHDWSNYLLLTDEEIDAERGVIKEEWRTRQSGGMRILQKNIGTMFNDSKYAQRLPIGLMNVVENFEYKALRDFYHDWYRTDLQAIAIVGDIDVNQVEEKIKTLFSKIPAVNNPKERFIVTIPDNDTMLYSMAMDEEVSTSGISFGIRHPKPLKEETVASLKVSLLNNMAISMLSARINELSKKPDATFLAARINYGSHSRSTKAFNVSVYPKPNQQHAAFKSVLTEVNRAVKFGFAKAEVDRTITDFISYYENQISKKEDMSHGRIVKLIQNDYLNHITITDIEKEFEVVKTIFNTLKPNEIHEAIKELYTNKNRFLTVTGVEGNNNLTKEDALGIINNVENDISIEAYTDEFGGKTLISGIEIKGGTIISEEENKTLNSTTFTLDNGIKVHYKYANKNANDVKLEAISKGGTSLLKDADLPSADLLGNVIQFSGLGDYSATDLPKVLAGKTANTSISVSGLSEKISGSSVTKDTEAMLQMVYLRFVKPRFDEDGYNVIMQNVENYKIRRKENIAEKMKDSMTVTLYGANNPKRRIFNDNFIKDISFDKIKTIYNDRFGNAADFEFFIVGDIQKDALKPLLEKYIAGIPTNNIKEVWKDNSTAWLSEKIDKDIYLKMEDPKSSVRISYKNDYKYSLKNALIARTLGDMLQLRYTETLREEEGGTYGASARASLSKRPLQKGSISVNFDCNPEKVETLIAIVHEEIKEIAEGRVIQVDLDKTLTNYLKERKQQKDYNSYDMSLLKRFYREDYNMNDSKNFEDIINNITIKDIQNFAKNFLKDSKSYEIVFKPEI</sequence>
<dbReference type="PANTHER" id="PTHR43690:SF34">
    <property type="entry name" value="ZINC PROTEASE PQQL-LIKE"/>
    <property type="match status" value="1"/>
</dbReference>
<comment type="similarity">
    <text evidence="2 8">Belongs to the peptidase M16 family.</text>
</comment>
<evidence type="ECO:0000256" key="7">
    <source>
        <dbReference type="ARBA" id="ARBA00023049"/>
    </source>
</evidence>
<evidence type="ECO:0000256" key="9">
    <source>
        <dbReference type="SAM" id="SignalP"/>
    </source>
</evidence>
<dbReference type="PROSITE" id="PS00143">
    <property type="entry name" value="INSULINASE"/>
    <property type="match status" value="1"/>
</dbReference>
<reference evidence="12" key="1">
    <citation type="submission" date="2023-07" db="EMBL/GenBank/DDBJ databases">
        <title>Two novel species in the genus Flavivirga.</title>
        <authorList>
            <person name="Kwon K."/>
        </authorList>
    </citation>
    <scope>NUCLEOTIDE SEQUENCE</scope>
    <source>
        <strain evidence="12">KCTC 52353</strain>
    </source>
</reference>
<dbReference type="InterPro" id="IPR011765">
    <property type="entry name" value="Pept_M16_N"/>
</dbReference>
<evidence type="ECO:0000256" key="4">
    <source>
        <dbReference type="ARBA" id="ARBA00022723"/>
    </source>
</evidence>
<gene>
    <name evidence="12" type="ORF">Q4Q35_04385</name>
</gene>
<accession>A0ABT8W7F7</accession>
<dbReference type="RefSeq" id="WP_303276725.1">
    <property type="nucleotide sequence ID" value="NZ_JAUOEK010000063.1"/>
</dbReference>
<keyword evidence="7" id="KW-0482">Metalloprotease</keyword>
<dbReference type="Pfam" id="PF05193">
    <property type="entry name" value="Peptidase_M16_C"/>
    <property type="match status" value="2"/>
</dbReference>
<dbReference type="InterPro" id="IPR050626">
    <property type="entry name" value="Peptidase_M16"/>
</dbReference>
<feature type="domain" description="Peptidase M16 N-terminal" evidence="10">
    <location>
        <begin position="73"/>
        <end position="201"/>
    </location>
</feature>
<keyword evidence="9" id="KW-0732">Signal</keyword>
<comment type="cofactor">
    <cofactor evidence="1">
        <name>Zn(2+)</name>
        <dbReference type="ChEBI" id="CHEBI:29105"/>
    </cofactor>
</comment>
<evidence type="ECO:0000256" key="1">
    <source>
        <dbReference type="ARBA" id="ARBA00001947"/>
    </source>
</evidence>
<comment type="caution">
    <text evidence="12">The sequence shown here is derived from an EMBL/GenBank/DDBJ whole genome shotgun (WGS) entry which is preliminary data.</text>
</comment>
<keyword evidence="6" id="KW-0862">Zinc</keyword>
<dbReference type="Proteomes" id="UP001176883">
    <property type="component" value="Unassembled WGS sequence"/>
</dbReference>
<dbReference type="SUPFAM" id="SSF63411">
    <property type="entry name" value="LuxS/MPP-like metallohydrolase"/>
    <property type="match status" value="4"/>
</dbReference>
<keyword evidence="3" id="KW-0645">Protease</keyword>
<dbReference type="InterPro" id="IPR011249">
    <property type="entry name" value="Metalloenz_LuxS/M16"/>
</dbReference>
<evidence type="ECO:0000259" key="10">
    <source>
        <dbReference type="Pfam" id="PF00675"/>
    </source>
</evidence>
<proteinExistence type="inferred from homology"/>
<dbReference type="InterPro" id="IPR007863">
    <property type="entry name" value="Peptidase_M16_C"/>
</dbReference>
<dbReference type="PANTHER" id="PTHR43690">
    <property type="entry name" value="NARDILYSIN"/>
    <property type="match status" value="1"/>
</dbReference>
<evidence type="ECO:0000256" key="6">
    <source>
        <dbReference type="ARBA" id="ARBA00022833"/>
    </source>
</evidence>
<feature type="domain" description="Peptidase M16 C-terminal" evidence="11">
    <location>
        <begin position="705"/>
        <end position="884"/>
    </location>
</feature>
<feature type="signal peptide" evidence="9">
    <location>
        <begin position="1"/>
        <end position="35"/>
    </location>
</feature>
<protein>
    <submittedName>
        <fullName evidence="12">Insulinase family protein</fullName>
    </submittedName>
</protein>
<keyword evidence="4" id="KW-0479">Metal-binding</keyword>